<evidence type="ECO:0000256" key="1">
    <source>
        <dbReference type="SAM" id="MobiDB-lite"/>
    </source>
</evidence>
<dbReference type="RefSeq" id="WP_179531004.1">
    <property type="nucleotide sequence ID" value="NZ_BAAAPP010000004.1"/>
</dbReference>
<dbReference type="Pfam" id="PF02470">
    <property type="entry name" value="MlaD"/>
    <property type="match status" value="1"/>
</dbReference>
<feature type="region of interest" description="Disordered" evidence="1">
    <location>
        <begin position="350"/>
        <end position="379"/>
    </location>
</feature>
<evidence type="ECO:0000313" key="5">
    <source>
        <dbReference type="Proteomes" id="UP000537326"/>
    </source>
</evidence>
<evidence type="ECO:0000259" key="3">
    <source>
        <dbReference type="Pfam" id="PF02470"/>
    </source>
</evidence>
<keyword evidence="2" id="KW-0472">Membrane</keyword>
<sequence length="429" mass="45896">MTRGTRIRIAAFLVLSAVGIVYITGTYLGVVDRLLGRGITVQATLPGSGGLFEGSEVTYRGVKVGKVVRMEPTREGLTVTLRLEEGTRLPVDSPMYVHNLSAVGEQYLDFEPEGSEGPYAQDGDVLRGGADSLPVDEGDLLVELDEFVSGVDRRHLKSVVAELGTMFDDTGGALQALVDDGGRFVREAAEHTDETIALLEDGLTVLRTQRDNQENIRSLSRDLRLLTGSLRRSDRPLRQVLQGTPGTARELEALLSDLEPTLPILLGHAVSLNQVVVSHLAGLEQLLVTYPRVISSGFTGTPADGYGHVNLQLDYSVPPCTEGFKPPEDWRPGSDLSDGPIFPARCESGPPYGMRGPKYSPDADGTNTGPRRVATGAPALSGSYDPLTGVLSGAVDAAGEPVRFLGTPDLSILGEDAWTWLLVGPVRSR</sequence>
<dbReference type="InterPro" id="IPR003399">
    <property type="entry name" value="Mce/MlaD"/>
</dbReference>
<gene>
    <name evidence="4" type="ORF">BKA05_001632</name>
</gene>
<dbReference type="EMBL" id="JACBZI010000001">
    <property type="protein sequence ID" value="NYI10117.1"/>
    <property type="molecule type" value="Genomic_DNA"/>
</dbReference>
<name>A0A7Z0C3C2_9ACTN</name>
<feature type="transmembrane region" description="Helical" evidence="2">
    <location>
        <begin position="7"/>
        <end position="30"/>
    </location>
</feature>
<dbReference type="AlphaFoldDB" id="A0A7Z0C3C2"/>
<dbReference type="Proteomes" id="UP000537326">
    <property type="component" value="Unassembled WGS sequence"/>
</dbReference>
<organism evidence="4 5">
    <name type="scientific">Nocardioides marinus</name>
    <dbReference type="NCBI Taxonomy" id="374514"/>
    <lineage>
        <taxon>Bacteria</taxon>
        <taxon>Bacillati</taxon>
        <taxon>Actinomycetota</taxon>
        <taxon>Actinomycetes</taxon>
        <taxon>Propionibacteriales</taxon>
        <taxon>Nocardioidaceae</taxon>
        <taxon>Nocardioides</taxon>
    </lineage>
</organism>
<feature type="domain" description="Mce/MlaD" evidence="3">
    <location>
        <begin position="38"/>
        <end position="112"/>
    </location>
</feature>
<keyword evidence="2" id="KW-0812">Transmembrane</keyword>
<protein>
    <submittedName>
        <fullName evidence="4">Phospholipid/cholesterol/gamma-HCH transport system substrate-binding protein</fullName>
    </submittedName>
</protein>
<dbReference type="InterPro" id="IPR052336">
    <property type="entry name" value="MlaD_Phospholipid_Transporter"/>
</dbReference>
<dbReference type="InterPro" id="IPR005693">
    <property type="entry name" value="Mce"/>
</dbReference>
<keyword evidence="5" id="KW-1185">Reference proteome</keyword>
<dbReference type="NCBIfam" id="TIGR00996">
    <property type="entry name" value="Mtu_fam_mce"/>
    <property type="match status" value="1"/>
</dbReference>
<dbReference type="GO" id="GO:0005576">
    <property type="term" value="C:extracellular region"/>
    <property type="evidence" value="ECO:0007669"/>
    <property type="project" value="TreeGrafter"/>
</dbReference>
<evidence type="ECO:0000313" key="4">
    <source>
        <dbReference type="EMBL" id="NYI10117.1"/>
    </source>
</evidence>
<comment type="caution">
    <text evidence="4">The sequence shown here is derived from an EMBL/GenBank/DDBJ whole genome shotgun (WGS) entry which is preliminary data.</text>
</comment>
<reference evidence="4 5" key="1">
    <citation type="submission" date="2020-07" db="EMBL/GenBank/DDBJ databases">
        <title>Sequencing the genomes of 1000 actinobacteria strains.</title>
        <authorList>
            <person name="Klenk H.-P."/>
        </authorList>
    </citation>
    <scope>NUCLEOTIDE SEQUENCE [LARGE SCALE GENOMIC DNA]</scope>
    <source>
        <strain evidence="4 5">DSM 18248</strain>
    </source>
</reference>
<accession>A0A7Z0C3C2</accession>
<dbReference type="PANTHER" id="PTHR33371:SF16">
    <property type="entry name" value="MCE-FAMILY PROTEIN MCE3F"/>
    <property type="match status" value="1"/>
</dbReference>
<evidence type="ECO:0000256" key="2">
    <source>
        <dbReference type="SAM" id="Phobius"/>
    </source>
</evidence>
<keyword evidence="2" id="KW-1133">Transmembrane helix</keyword>
<proteinExistence type="predicted"/>
<dbReference type="PANTHER" id="PTHR33371">
    <property type="entry name" value="INTERMEMBRANE PHOSPHOLIPID TRANSPORT SYSTEM BINDING PROTEIN MLAD-RELATED"/>
    <property type="match status" value="1"/>
</dbReference>